<feature type="domain" description="IFT80/172/WDR35 TPR" evidence="3">
    <location>
        <begin position="378"/>
        <end position="518"/>
    </location>
</feature>
<dbReference type="Gene3D" id="1.25.40.470">
    <property type="match status" value="1"/>
</dbReference>
<name>A0A6H5ID77_9HYME</name>
<evidence type="ECO:0000313" key="4">
    <source>
        <dbReference type="EMBL" id="CAB0034734.1"/>
    </source>
</evidence>
<gene>
    <name evidence="4" type="ORF">TBRA_LOCUS6632</name>
</gene>
<evidence type="ECO:0000259" key="2">
    <source>
        <dbReference type="Pfam" id="PF23335"/>
    </source>
</evidence>
<proteinExistence type="predicted"/>
<feature type="region of interest" description="Disordered" evidence="1">
    <location>
        <begin position="78"/>
        <end position="120"/>
    </location>
</feature>
<dbReference type="GO" id="GO:0030992">
    <property type="term" value="C:intraciliary transport particle B"/>
    <property type="evidence" value="ECO:0007669"/>
    <property type="project" value="TreeGrafter"/>
</dbReference>
<dbReference type="Pfam" id="PF23335">
    <property type="entry name" value="Beta-prop_IFT80_2nd"/>
    <property type="match status" value="1"/>
</dbReference>
<feature type="compositionally biased region" description="Basic residues" evidence="1">
    <location>
        <begin position="94"/>
        <end position="105"/>
    </location>
</feature>
<feature type="compositionally biased region" description="Basic and acidic residues" evidence="1">
    <location>
        <begin position="510"/>
        <end position="532"/>
    </location>
</feature>
<evidence type="ECO:0000313" key="5">
    <source>
        <dbReference type="Proteomes" id="UP000479190"/>
    </source>
</evidence>
<keyword evidence="5" id="KW-1185">Reference proteome</keyword>
<sequence length="627" mass="69458">MGGDHPVTSVSWCFSGSHFAVGSFNTLKLCDKVGLLTQVGPLNTQRSTEQPKSARYSRSLAITGLVISGLHSRVQELRGHPDQAQSHQNPGAGHGHRRDAGHRRPGHTDGVRLRASGRRHTQPVSRLLHQELEHAHHIRAEERLGLGRRAVQQTLLADRVERHHPVQLSGQTGRGAQVEGPNDGAAVRAQRLGLLGHDRLLHVLEITPKKPITEGQPYTHGQEVLALALNYVGEVADRQLALIDANRDLFLISIRATGFGRVCKIAVMAQNIAWATDANVLAGMLDSTLSVWLCPSCVHYSDRKIIRKTRLDRDNAEYGKHATIVGAQDGMVRVRRGDGALVSGSFYRFFGQLHGHVLRGKWEDAISLCRLVQDNETLWTCMAVMAIDGKQLSIAEEACAAIDRFDKVDYIHYIKRIPNEMERLAELALLAGDLLAAEGILLQNGLVPEAIRINIEMYNWGRALKLAIKHKKLLSEVLEARKRYLEALDKKEVNQSFLAVQANIAKAHAAKREAREKEKLEKAKAGDGDKAETNPPAESGGEKSSRSSRREKSSREEKIIDSERAAGNKEERVSSGEKTDNKSEKERTTTTKKERAARDKKADASKKPTNNHHDAEPTRRKSVTPED</sequence>
<reference evidence="4 5" key="1">
    <citation type="submission" date="2020-02" db="EMBL/GenBank/DDBJ databases">
        <authorList>
            <person name="Ferguson B K."/>
        </authorList>
    </citation>
    <scope>NUCLEOTIDE SEQUENCE [LARGE SCALE GENOMIC DNA]</scope>
</reference>
<feature type="compositionally biased region" description="Basic and acidic residues" evidence="1">
    <location>
        <begin position="540"/>
        <end position="619"/>
    </location>
</feature>
<accession>A0A6H5ID77</accession>
<dbReference type="AlphaFoldDB" id="A0A6H5ID77"/>
<organism evidence="4 5">
    <name type="scientific">Trichogramma brassicae</name>
    <dbReference type="NCBI Taxonomy" id="86971"/>
    <lineage>
        <taxon>Eukaryota</taxon>
        <taxon>Metazoa</taxon>
        <taxon>Ecdysozoa</taxon>
        <taxon>Arthropoda</taxon>
        <taxon>Hexapoda</taxon>
        <taxon>Insecta</taxon>
        <taxon>Pterygota</taxon>
        <taxon>Neoptera</taxon>
        <taxon>Endopterygota</taxon>
        <taxon>Hymenoptera</taxon>
        <taxon>Apocrita</taxon>
        <taxon>Proctotrupomorpha</taxon>
        <taxon>Chalcidoidea</taxon>
        <taxon>Trichogrammatidae</taxon>
        <taxon>Trichogramma</taxon>
    </lineage>
</organism>
<dbReference type="InterPro" id="IPR056456">
    <property type="entry name" value="Beta-prop_IFT80_2nd"/>
</dbReference>
<dbReference type="GO" id="GO:0005929">
    <property type="term" value="C:cilium"/>
    <property type="evidence" value="ECO:0007669"/>
    <property type="project" value="TreeGrafter"/>
</dbReference>
<dbReference type="PANTHER" id="PTHR24098">
    <property type="entry name" value="OUTER SEGMENT 5"/>
    <property type="match status" value="1"/>
</dbReference>
<dbReference type="GO" id="GO:0060271">
    <property type="term" value="P:cilium assembly"/>
    <property type="evidence" value="ECO:0007669"/>
    <property type="project" value="TreeGrafter"/>
</dbReference>
<evidence type="ECO:0000256" key="1">
    <source>
        <dbReference type="SAM" id="MobiDB-lite"/>
    </source>
</evidence>
<dbReference type="PANTHER" id="PTHR24098:SF0">
    <property type="entry name" value="OUTER SEGMENT 5"/>
    <property type="match status" value="1"/>
</dbReference>
<dbReference type="Pfam" id="PF23387">
    <property type="entry name" value="TPR_IFT80_172"/>
    <property type="match status" value="1"/>
</dbReference>
<protein>
    <submittedName>
        <fullName evidence="4">Uncharacterized protein</fullName>
    </submittedName>
</protein>
<feature type="region of interest" description="Disordered" evidence="1">
    <location>
        <begin position="510"/>
        <end position="627"/>
    </location>
</feature>
<dbReference type="InterPro" id="IPR056157">
    <property type="entry name" value="TPR_IFT80_172_dom"/>
</dbReference>
<dbReference type="EMBL" id="CADCXV010000753">
    <property type="protein sequence ID" value="CAB0034734.1"/>
    <property type="molecule type" value="Genomic_DNA"/>
</dbReference>
<feature type="domain" description="IFT80 second beta-propeller" evidence="2">
    <location>
        <begin position="198"/>
        <end position="345"/>
    </location>
</feature>
<dbReference type="OrthoDB" id="408728at2759"/>
<dbReference type="Proteomes" id="UP000479190">
    <property type="component" value="Unassembled WGS sequence"/>
</dbReference>
<evidence type="ECO:0000259" key="3">
    <source>
        <dbReference type="Pfam" id="PF23387"/>
    </source>
</evidence>